<dbReference type="GO" id="GO:0008270">
    <property type="term" value="F:zinc ion binding"/>
    <property type="evidence" value="ECO:0007669"/>
    <property type="project" value="UniProtKB-UniRule"/>
</dbReference>
<dbReference type="Proteomes" id="UP000323521">
    <property type="component" value="Chromosome"/>
</dbReference>
<keyword evidence="11" id="KW-1185">Reference proteome</keyword>
<dbReference type="Pfam" id="PF01979">
    <property type="entry name" value="Amidohydro_1"/>
    <property type="match status" value="1"/>
</dbReference>
<evidence type="ECO:0000256" key="8">
    <source>
        <dbReference type="RuleBase" id="RU366009"/>
    </source>
</evidence>
<evidence type="ECO:0000259" key="9">
    <source>
        <dbReference type="Pfam" id="PF01979"/>
    </source>
</evidence>
<proteinExistence type="inferred from homology"/>
<organism evidence="10 11">
    <name type="scientific">Formimonas warabiya</name>
    <dbReference type="NCBI Taxonomy" id="1761012"/>
    <lineage>
        <taxon>Bacteria</taxon>
        <taxon>Bacillati</taxon>
        <taxon>Bacillota</taxon>
        <taxon>Clostridia</taxon>
        <taxon>Eubacteriales</taxon>
        <taxon>Peptococcaceae</taxon>
        <taxon>Candidatus Formimonas</taxon>
    </lineage>
</organism>
<dbReference type="GO" id="GO:0005829">
    <property type="term" value="C:cytosol"/>
    <property type="evidence" value="ECO:0007669"/>
    <property type="project" value="TreeGrafter"/>
</dbReference>
<dbReference type="RefSeq" id="WP_148135943.1">
    <property type="nucleotide sequence ID" value="NZ_CP017634.1"/>
</dbReference>
<accession>A0A3G1KVU8</accession>
<dbReference type="PANTHER" id="PTHR11271:SF6">
    <property type="entry name" value="GUANINE DEAMINASE"/>
    <property type="match status" value="1"/>
</dbReference>
<evidence type="ECO:0000256" key="6">
    <source>
        <dbReference type="ARBA" id="ARBA00022833"/>
    </source>
</evidence>
<comment type="pathway">
    <text evidence="1 8">Purine metabolism; guanine degradation; xanthine from guanine: step 1/1.</text>
</comment>
<gene>
    <name evidence="10" type="ORF">DCMF_19345</name>
</gene>
<name>A0A3G1KVU8_FORW1</name>
<dbReference type="Gene3D" id="3.20.20.140">
    <property type="entry name" value="Metal-dependent hydrolases"/>
    <property type="match status" value="1"/>
</dbReference>
<evidence type="ECO:0000256" key="2">
    <source>
        <dbReference type="ARBA" id="ARBA00006745"/>
    </source>
</evidence>
<dbReference type="InterPro" id="IPR051607">
    <property type="entry name" value="Metallo-dep_hydrolases"/>
</dbReference>
<dbReference type="AlphaFoldDB" id="A0A3G1KVU8"/>
<evidence type="ECO:0000313" key="10">
    <source>
        <dbReference type="EMBL" id="ATW26618.1"/>
    </source>
</evidence>
<dbReference type="SUPFAM" id="SSF51338">
    <property type="entry name" value="Composite domain of metallo-dependent hydrolases"/>
    <property type="match status" value="2"/>
</dbReference>
<dbReference type="OrthoDB" id="9807210at2"/>
<sequence>MEKILILKGNILFTKIPERLEVYQHHYLVVINGKVAGIYPVLPPKYENCPVEDYGDRLIIPGFVDLHLHAAQFPQCGMGMTKQLLQWLNDYTFDLEKQFQDENFAREVYQRFADQLIAHGTLRACIFASTSTKGTEVLFDVLKEKGIGAYVGKVNMDRNAPDFIIETTEDSIAGTEYLIEKYRHERLVKPIITPRFAPTSSRELLEQLGGLALKYHLPVQSHLSENRDEINWVRQLFPEARNYADVYHRYALFGQTPTVMAHGIYLDREEIDLVKRNGVILAHCPDSNLNVQSGIMPLRKYLNEGLTLGLGSDIAGGHKIALNEAVVRAVQLSKLFSLDHPEYQPLSVPEAFYLATKGGGALFGRTGSFEEGYAFDALVIEDDSLTAGRYCLADRLERFLYIGDDRNICARFVEGEKIGD</sequence>
<evidence type="ECO:0000256" key="3">
    <source>
        <dbReference type="ARBA" id="ARBA00012781"/>
    </source>
</evidence>
<dbReference type="GO" id="GO:0008892">
    <property type="term" value="F:guanine deaminase activity"/>
    <property type="evidence" value="ECO:0007669"/>
    <property type="project" value="UniProtKB-UniRule"/>
</dbReference>
<keyword evidence="5 8" id="KW-0378">Hydrolase</keyword>
<dbReference type="UniPathway" id="UPA00603">
    <property type="reaction ID" value="UER00660"/>
</dbReference>
<dbReference type="PANTHER" id="PTHR11271">
    <property type="entry name" value="GUANINE DEAMINASE"/>
    <property type="match status" value="1"/>
</dbReference>
<dbReference type="InterPro" id="IPR011059">
    <property type="entry name" value="Metal-dep_hydrolase_composite"/>
</dbReference>
<dbReference type="KEGG" id="fwa:DCMF_19345"/>
<reference evidence="10 11" key="1">
    <citation type="submission" date="2016-10" db="EMBL/GenBank/DDBJ databases">
        <title>Complete Genome Sequence of Peptococcaceae strain DCMF.</title>
        <authorList>
            <person name="Edwards R.J."/>
            <person name="Holland S.I."/>
            <person name="Deshpande N.P."/>
            <person name="Wong Y.K."/>
            <person name="Ertan H."/>
            <person name="Manefield M."/>
            <person name="Russell T.L."/>
            <person name="Lee M.J."/>
        </authorList>
    </citation>
    <scope>NUCLEOTIDE SEQUENCE [LARGE SCALE GENOMIC DNA]</scope>
    <source>
        <strain evidence="10 11">DCMF</strain>
    </source>
</reference>
<evidence type="ECO:0000256" key="7">
    <source>
        <dbReference type="NCBIfam" id="TIGR02967"/>
    </source>
</evidence>
<evidence type="ECO:0000313" key="11">
    <source>
        <dbReference type="Proteomes" id="UP000323521"/>
    </source>
</evidence>
<dbReference type="SUPFAM" id="SSF51556">
    <property type="entry name" value="Metallo-dependent hydrolases"/>
    <property type="match status" value="1"/>
</dbReference>
<dbReference type="EC" id="3.5.4.3" evidence="3 7"/>
<keyword evidence="6 8" id="KW-0862">Zinc</keyword>
<dbReference type="Gene3D" id="2.30.40.10">
    <property type="entry name" value="Urease, subunit C, domain 1"/>
    <property type="match status" value="1"/>
</dbReference>
<dbReference type="NCBIfam" id="TIGR02967">
    <property type="entry name" value="guan_deamin"/>
    <property type="match status" value="1"/>
</dbReference>
<dbReference type="InterPro" id="IPR014311">
    <property type="entry name" value="Guanine_deaminase"/>
</dbReference>
<evidence type="ECO:0000256" key="5">
    <source>
        <dbReference type="ARBA" id="ARBA00022801"/>
    </source>
</evidence>
<feature type="domain" description="Amidohydrolase-related" evidence="9">
    <location>
        <begin position="59"/>
        <end position="416"/>
    </location>
</feature>
<dbReference type="InterPro" id="IPR006680">
    <property type="entry name" value="Amidohydro-rel"/>
</dbReference>
<evidence type="ECO:0000256" key="1">
    <source>
        <dbReference type="ARBA" id="ARBA00004984"/>
    </source>
</evidence>
<comment type="cofactor">
    <cofactor evidence="8">
        <name>Zn(2+)</name>
        <dbReference type="ChEBI" id="CHEBI:29105"/>
    </cofactor>
    <text evidence="8">Binds 1 zinc ion per subunit.</text>
</comment>
<comment type="similarity">
    <text evidence="2 8">Belongs to the metallo-dependent hydrolases superfamily. ATZ/TRZ family.</text>
</comment>
<dbReference type="EMBL" id="CP017634">
    <property type="protein sequence ID" value="ATW26618.1"/>
    <property type="molecule type" value="Genomic_DNA"/>
</dbReference>
<dbReference type="InterPro" id="IPR032466">
    <property type="entry name" value="Metal_Hydrolase"/>
</dbReference>
<keyword evidence="4 8" id="KW-0479">Metal-binding</keyword>
<dbReference type="GO" id="GO:0006147">
    <property type="term" value="P:guanine catabolic process"/>
    <property type="evidence" value="ECO:0007669"/>
    <property type="project" value="UniProtKB-UniRule"/>
</dbReference>
<evidence type="ECO:0000256" key="4">
    <source>
        <dbReference type="ARBA" id="ARBA00022723"/>
    </source>
</evidence>
<protein>
    <recommendedName>
        <fullName evidence="3 7">Guanine deaminase</fullName>
        <shortName evidence="8">Guanase</shortName>
        <ecNumber evidence="3 7">3.5.4.3</ecNumber>
    </recommendedName>
    <alternativeName>
        <fullName evidence="8">Guanine aminohydrolase</fullName>
    </alternativeName>
</protein>
<comment type="function">
    <text evidence="8">Catalyzes the hydrolytic deamination of guanine, producing xanthine and ammonia.</text>
</comment>
<comment type="catalytic activity">
    <reaction evidence="8">
        <text>guanine + H2O + H(+) = xanthine + NH4(+)</text>
        <dbReference type="Rhea" id="RHEA:14665"/>
        <dbReference type="ChEBI" id="CHEBI:15377"/>
        <dbReference type="ChEBI" id="CHEBI:15378"/>
        <dbReference type="ChEBI" id="CHEBI:16235"/>
        <dbReference type="ChEBI" id="CHEBI:17712"/>
        <dbReference type="ChEBI" id="CHEBI:28938"/>
        <dbReference type="EC" id="3.5.4.3"/>
    </reaction>
</comment>